<dbReference type="EMBL" id="DAAMGM010000024">
    <property type="protein sequence ID" value="HAC6576740.1"/>
    <property type="molecule type" value="Genomic_DNA"/>
</dbReference>
<evidence type="ECO:0000256" key="1">
    <source>
        <dbReference type="SAM" id="SignalP"/>
    </source>
</evidence>
<evidence type="ECO:0000313" key="2">
    <source>
        <dbReference type="EMBL" id="HAC6576740.1"/>
    </source>
</evidence>
<keyword evidence="1" id="KW-0732">Signal</keyword>
<feature type="chain" id="PRO_5028369329" evidence="1">
    <location>
        <begin position="26"/>
        <end position="177"/>
    </location>
</feature>
<dbReference type="Pfam" id="PF12790">
    <property type="entry name" value="T6SS-SciN"/>
    <property type="match status" value="1"/>
</dbReference>
<comment type="caution">
    <text evidence="2">The sequence shown here is derived from an EMBL/GenBank/DDBJ whole genome shotgun (WGS) entry which is preliminary data.</text>
</comment>
<proteinExistence type="predicted"/>
<name>A0A701ZGU9_SALER</name>
<dbReference type="PANTHER" id="PTHR37625">
    <property type="entry name" value="OUTER MEMBRANE LIPOPROTEIN-RELATED"/>
    <property type="match status" value="1"/>
</dbReference>
<protein>
    <submittedName>
        <fullName evidence="2">Type VI secretion system lipoprotein TssJ</fullName>
    </submittedName>
</protein>
<organism evidence="2">
    <name type="scientific">Salmonella enterica</name>
    <name type="common">Salmonella choleraesuis</name>
    <dbReference type="NCBI Taxonomy" id="28901"/>
    <lineage>
        <taxon>Bacteria</taxon>
        <taxon>Pseudomonadati</taxon>
        <taxon>Pseudomonadota</taxon>
        <taxon>Gammaproteobacteria</taxon>
        <taxon>Enterobacterales</taxon>
        <taxon>Enterobacteriaceae</taxon>
        <taxon>Salmonella</taxon>
    </lineage>
</organism>
<dbReference type="NCBIfam" id="TIGR03352">
    <property type="entry name" value="VI_chp_3"/>
    <property type="match status" value="1"/>
</dbReference>
<gene>
    <name evidence="2" type="primary">tssJ</name>
    <name evidence="2" type="ORF">G0B27_21600</name>
</gene>
<keyword evidence="2" id="KW-0449">Lipoprotein</keyword>
<dbReference type="RefSeq" id="WP_023185614.1">
    <property type="nucleotide sequence ID" value="NZ_MXNY01000010.1"/>
</dbReference>
<accession>A0A701ZGU9</accession>
<reference evidence="2" key="2">
    <citation type="submission" date="2018-07" db="EMBL/GenBank/DDBJ databases">
        <authorList>
            <consortium name="NCBI Pathogen Detection Project"/>
        </authorList>
    </citation>
    <scope>NUCLEOTIDE SEQUENCE</scope>
    <source>
        <strain evidence="2">232-84</strain>
    </source>
</reference>
<reference evidence="2" key="1">
    <citation type="journal article" date="2018" name="Genome Biol.">
        <title>SKESA: strategic k-mer extension for scrupulous assemblies.</title>
        <authorList>
            <person name="Souvorov A."/>
            <person name="Agarwala R."/>
            <person name="Lipman D.J."/>
        </authorList>
    </citation>
    <scope>NUCLEOTIDE SEQUENCE</scope>
    <source>
        <strain evidence="2">232-84</strain>
    </source>
</reference>
<dbReference type="Gene3D" id="2.60.40.4150">
    <property type="entry name" value="Type VI secretion system, lipoprotein SciN"/>
    <property type="match status" value="1"/>
</dbReference>
<dbReference type="InterPro" id="IPR017734">
    <property type="entry name" value="T6SS_SciN"/>
</dbReference>
<feature type="signal peptide" evidence="1">
    <location>
        <begin position="1"/>
        <end position="25"/>
    </location>
</feature>
<dbReference type="InterPro" id="IPR038706">
    <property type="entry name" value="Type_VI_SciN-like_sf"/>
</dbReference>
<dbReference type="PANTHER" id="PTHR37625:SF5">
    <property type="entry name" value="LIPOPROTEIN"/>
    <property type="match status" value="1"/>
</dbReference>
<sequence length="177" mass="19636">MTGRFFRVWLAVVLLATALTGCETAKKISQVIRNPDIQVGKLADQSSEVTVTLLTEPDSNLTADGEAAPVDVQLVYLSDDSKFLAADYDQIATTALPDALGKNYIDHQDFNLLPDTVKTLPLVKLDEKTGFIGVIAYFSDDQTTEWKQIEPVESIGHHYRLLVHIRASTIEMKKEDN</sequence>
<dbReference type="PROSITE" id="PS51257">
    <property type="entry name" value="PROKAR_LIPOPROTEIN"/>
    <property type="match status" value="1"/>
</dbReference>
<dbReference type="AlphaFoldDB" id="A0A701ZGU9"/>